<organism evidence="8 9">
    <name type="scientific">Salinigranum rubrum</name>
    <dbReference type="NCBI Taxonomy" id="755307"/>
    <lineage>
        <taxon>Archaea</taxon>
        <taxon>Methanobacteriati</taxon>
        <taxon>Methanobacteriota</taxon>
        <taxon>Stenosarchaea group</taxon>
        <taxon>Halobacteria</taxon>
        <taxon>Halobacteriales</taxon>
        <taxon>Haloferacaceae</taxon>
        <taxon>Salinigranum</taxon>
    </lineage>
</organism>
<dbReference type="PANTHER" id="PTHR43806">
    <property type="entry name" value="PEPTIDASE S8"/>
    <property type="match status" value="1"/>
</dbReference>
<dbReference type="Pfam" id="PF00082">
    <property type="entry name" value="Peptidase_S8"/>
    <property type="match status" value="1"/>
</dbReference>
<feature type="active site" description="Charge relay system" evidence="5">
    <location>
        <position position="37"/>
    </location>
</feature>
<dbReference type="PROSITE" id="PS51892">
    <property type="entry name" value="SUBTILASE"/>
    <property type="match status" value="1"/>
</dbReference>
<evidence type="ECO:0000256" key="2">
    <source>
        <dbReference type="ARBA" id="ARBA00022670"/>
    </source>
</evidence>
<dbReference type="Proteomes" id="UP000236584">
    <property type="component" value="Chromosome"/>
</dbReference>
<protein>
    <submittedName>
        <fullName evidence="8">Uncharacterized protein</fullName>
    </submittedName>
</protein>
<dbReference type="InterPro" id="IPR013783">
    <property type="entry name" value="Ig-like_fold"/>
</dbReference>
<dbReference type="Pfam" id="PF00801">
    <property type="entry name" value="PKD"/>
    <property type="match status" value="1"/>
</dbReference>
<evidence type="ECO:0000256" key="1">
    <source>
        <dbReference type="ARBA" id="ARBA00011073"/>
    </source>
</evidence>
<dbReference type="InterPro" id="IPR000601">
    <property type="entry name" value="PKD_dom"/>
</dbReference>
<dbReference type="AlphaFoldDB" id="A0A2I8VPW3"/>
<evidence type="ECO:0000313" key="9">
    <source>
        <dbReference type="Proteomes" id="UP000236584"/>
    </source>
</evidence>
<feature type="domain" description="PKD" evidence="7">
    <location>
        <begin position="495"/>
        <end position="558"/>
    </location>
</feature>
<dbReference type="GO" id="GO:0004252">
    <property type="term" value="F:serine-type endopeptidase activity"/>
    <property type="evidence" value="ECO:0007669"/>
    <property type="project" value="UniProtKB-UniRule"/>
</dbReference>
<feature type="domain" description="Peptidase S8/S53" evidence="6">
    <location>
        <begin position="251"/>
        <end position="362"/>
    </location>
</feature>
<evidence type="ECO:0000256" key="5">
    <source>
        <dbReference type="PROSITE-ProRule" id="PRU01240"/>
    </source>
</evidence>
<dbReference type="SUPFAM" id="SSF52743">
    <property type="entry name" value="Subtilisin-like"/>
    <property type="match status" value="1"/>
</dbReference>
<dbReference type="InterPro" id="IPR050131">
    <property type="entry name" value="Peptidase_S8_subtilisin-like"/>
</dbReference>
<evidence type="ECO:0000256" key="3">
    <source>
        <dbReference type="ARBA" id="ARBA00022801"/>
    </source>
</evidence>
<dbReference type="PROSITE" id="PS00138">
    <property type="entry name" value="SUBTILASE_SER"/>
    <property type="match status" value="1"/>
</dbReference>
<feature type="active site" description="Charge relay system" evidence="5">
    <location>
        <position position="314"/>
    </location>
</feature>
<dbReference type="EMBL" id="CP026309">
    <property type="protein sequence ID" value="AUV83945.1"/>
    <property type="molecule type" value="Genomic_DNA"/>
</dbReference>
<gene>
    <name evidence="8" type="ORF">C2R22_09700</name>
</gene>
<feature type="active site" description="Charge relay system" evidence="5">
    <location>
        <position position="5"/>
    </location>
</feature>
<name>A0A2I8VPW3_9EURY</name>
<dbReference type="InterPro" id="IPR035986">
    <property type="entry name" value="PKD_dom_sf"/>
</dbReference>
<accession>A0A2I8VPW3</accession>
<dbReference type="PANTHER" id="PTHR43806:SF67">
    <property type="entry name" value="EGF-LIKE DOMAIN-CONTAINING PROTEIN"/>
    <property type="match status" value="1"/>
</dbReference>
<dbReference type="PRINTS" id="PR00723">
    <property type="entry name" value="SUBTILISIN"/>
</dbReference>
<dbReference type="Gene3D" id="3.40.50.200">
    <property type="entry name" value="Peptidase S8/S53 domain"/>
    <property type="match status" value="2"/>
</dbReference>
<dbReference type="Gene3D" id="2.60.40.10">
    <property type="entry name" value="Immunoglobulins"/>
    <property type="match status" value="2"/>
</dbReference>
<dbReference type="InterPro" id="IPR000209">
    <property type="entry name" value="Peptidase_S8/S53_dom"/>
</dbReference>
<keyword evidence="9" id="KW-1185">Reference proteome</keyword>
<keyword evidence="2 5" id="KW-0645">Protease</keyword>
<proteinExistence type="inferred from homology"/>
<dbReference type="Gene3D" id="2.60.120.380">
    <property type="match status" value="1"/>
</dbReference>
<dbReference type="InterPro" id="IPR036852">
    <property type="entry name" value="Peptidase_S8/S53_dom_sf"/>
</dbReference>
<dbReference type="InterPro" id="IPR015500">
    <property type="entry name" value="Peptidase_S8_subtilisin-rel"/>
</dbReference>
<dbReference type="SUPFAM" id="SSF49299">
    <property type="entry name" value="PKD domain"/>
    <property type="match status" value="1"/>
</dbReference>
<evidence type="ECO:0000313" key="8">
    <source>
        <dbReference type="EMBL" id="AUV83945.1"/>
    </source>
</evidence>
<sequence length="684" mass="73213">MGVVDLGFDPSATEIRDNVVASRSFRATQPGANDRSHGTAVSELVVDTAPNASLYLATVDTDVEFAAAVSWLRANDVDVITASVNWVNQPYDGTGFVSQVADEAVADGIVWTNSAGNYARRHWESEYRNTDGDRWIEFAPGDERNYLNDGRPFDGRVGVSLSWNDWPQSDNDYDLFLYRDVPPYGSRSQGEDVLVARSTRAQTGFQRPTEFVGPTVERGVYYVTVANYDADGSHVLELYTRDAAGSLEHETPESSLAAPATAHDVVAVGAFDWLGGGVEPFSSRGPTNDGRRGIDVVAPDRVSTSRYFSFAGTSAAAPHVAGVSALVRERKPGASPREVERRLQEGAVDVGPVGPDTTSGYGRLNATRAVFGQGDLGVIGVGETRRSVLDPQDPFAPAFRGTHERVALSGVEGVRVDIEMRSTERGGDPYLFLLAPNGSVVAQDDDGGAGLNASLVHTFAHTGRYTVVAAGFGERDTFPYELSVVERPEPTAVSLELSAETTTVETGEPVTFTVVRADTGAPVNATLLRDGGQTIAGTDGTAVVRFDRPGTYRVTATAPPTATERFIDSEVTVTVEAADPDPPRFEVGPLSTPETVQRGDHVRVAATVTNTGERAGTQTVWAGVDQDGDGTLDPVVHETVELDSEETYSVSRPVLIPRYLSPGTYTVGVWTENETVTTTVRVEE</sequence>
<evidence type="ECO:0000259" key="6">
    <source>
        <dbReference type="Pfam" id="PF00082"/>
    </source>
</evidence>
<dbReference type="InterPro" id="IPR023828">
    <property type="entry name" value="Peptidase_S8_Ser-AS"/>
</dbReference>
<evidence type="ECO:0000259" key="7">
    <source>
        <dbReference type="Pfam" id="PF00801"/>
    </source>
</evidence>
<dbReference type="GO" id="GO:0006508">
    <property type="term" value="P:proteolysis"/>
    <property type="evidence" value="ECO:0007669"/>
    <property type="project" value="UniProtKB-KW"/>
</dbReference>
<comment type="similarity">
    <text evidence="1 5">Belongs to the peptidase S8 family.</text>
</comment>
<reference evidence="8 9" key="1">
    <citation type="submission" date="2018-01" db="EMBL/GenBank/DDBJ databases">
        <title>Complete genome sequence of Salinigranum rubrum GX10T, an extremely halophilic archaeon isolated from a marine solar saltern.</title>
        <authorList>
            <person name="Han S."/>
        </authorList>
    </citation>
    <scope>NUCLEOTIDE SEQUENCE [LARGE SCALE GENOMIC DNA]</scope>
    <source>
        <strain evidence="8 9">GX10</strain>
    </source>
</reference>
<evidence type="ECO:0000256" key="4">
    <source>
        <dbReference type="ARBA" id="ARBA00022825"/>
    </source>
</evidence>
<dbReference type="CDD" id="cd00146">
    <property type="entry name" value="PKD"/>
    <property type="match status" value="1"/>
</dbReference>
<dbReference type="KEGG" id="srub:C2R22_09700"/>
<keyword evidence="4 5" id="KW-0720">Serine protease</keyword>
<keyword evidence="3 5" id="KW-0378">Hydrolase</keyword>